<evidence type="ECO:0000313" key="4">
    <source>
        <dbReference type="Proteomes" id="UP001597241"/>
    </source>
</evidence>
<comment type="caution">
    <text evidence="3">The sequence shown here is derived from an EMBL/GenBank/DDBJ whole genome shotgun (WGS) entry which is preliminary data.</text>
</comment>
<reference evidence="4" key="1">
    <citation type="journal article" date="2019" name="Int. J. Syst. Evol. Microbiol.">
        <title>The Global Catalogue of Microorganisms (GCM) 10K type strain sequencing project: providing services to taxonomists for standard genome sequencing and annotation.</title>
        <authorList>
            <consortium name="The Broad Institute Genomics Platform"/>
            <consortium name="The Broad Institute Genome Sequencing Center for Infectious Disease"/>
            <person name="Wu L."/>
            <person name="Ma J."/>
        </authorList>
    </citation>
    <scope>NUCLEOTIDE SEQUENCE [LARGE SCALE GENOMIC DNA]</scope>
    <source>
        <strain evidence="4">CCUG 62221</strain>
    </source>
</reference>
<dbReference type="EMBL" id="JBHTMV010000003">
    <property type="protein sequence ID" value="MFD1293044.1"/>
    <property type="molecule type" value="Genomic_DNA"/>
</dbReference>
<organism evidence="3 4">
    <name type="scientific">Lutibacter holmesii</name>
    <dbReference type="NCBI Taxonomy" id="1137985"/>
    <lineage>
        <taxon>Bacteria</taxon>
        <taxon>Pseudomonadati</taxon>
        <taxon>Bacteroidota</taxon>
        <taxon>Flavobacteriia</taxon>
        <taxon>Flavobacteriales</taxon>
        <taxon>Flavobacteriaceae</taxon>
        <taxon>Lutibacter</taxon>
    </lineage>
</organism>
<feature type="signal peptide" evidence="2">
    <location>
        <begin position="1"/>
        <end position="26"/>
    </location>
</feature>
<proteinExistence type="predicted"/>
<feature type="transmembrane region" description="Helical" evidence="1">
    <location>
        <begin position="131"/>
        <end position="149"/>
    </location>
</feature>
<evidence type="ECO:0000313" key="3">
    <source>
        <dbReference type="EMBL" id="MFD1293044.1"/>
    </source>
</evidence>
<name>A0ABW3WLE3_9FLAO</name>
<gene>
    <name evidence="3" type="ORF">ACFQ5N_04260</name>
</gene>
<dbReference type="RefSeq" id="WP_386808019.1">
    <property type="nucleotide sequence ID" value="NZ_JBHTMV010000003.1"/>
</dbReference>
<keyword evidence="4" id="KW-1185">Reference proteome</keyword>
<evidence type="ECO:0000256" key="2">
    <source>
        <dbReference type="SAM" id="SignalP"/>
    </source>
</evidence>
<keyword evidence="1" id="KW-1133">Transmembrane helix</keyword>
<accession>A0ABW3WLE3</accession>
<sequence>MKTQIFPNWCKKLGLAMFIIFSFISAGDSAINGYCDGQNSFQPINEKTENKTITTPPKSNVTTFKDFFGEKTLRILDALSLFGVLIYMLSKEKIEDDYINILRLESYKFTAIIGILISILLYAFSEEIKLTIDYFITLFMYLYLITFFIKKRVY</sequence>
<evidence type="ECO:0000256" key="1">
    <source>
        <dbReference type="SAM" id="Phobius"/>
    </source>
</evidence>
<keyword evidence="2" id="KW-0732">Signal</keyword>
<keyword evidence="1" id="KW-0472">Membrane</keyword>
<feature type="transmembrane region" description="Helical" evidence="1">
    <location>
        <begin position="72"/>
        <end position="89"/>
    </location>
</feature>
<protein>
    <submittedName>
        <fullName evidence="3">Uncharacterized protein</fullName>
    </submittedName>
</protein>
<feature type="transmembrane region" description="Helical" evidence="1">
    <location>
        <begin position="109"/>
        <end position="125"/>
    </location>
</feature>
<dbReference type="Proteomes" id="UP001597241">
    <property type="component" value="Unassembled WGS sequence"/>
</dbReference>
<keyword evidence="1" id="KW-0812">Transmembrane</keyword>
<feature type="chain" id="PRO_5046636534" evidence="2">
    <location>
        <begin position="27"/>
        <end position="154"/>
    </location>
</feature>